<dbReference type="PANTHER" id="PTHR45842:SF12">
    <property type="entry name" value="KEKKON 5, ISOFORM A"/>
    <property type="match status" value="1"/>
</dbReference>
<keyword evidence="3" id="KW-0677">Repeat</keyword>
<keyword evidence="7" id="KW-0812">Transmembrane</keyword>
<dbReference type="CDD" id="cd00096">
    <property type="entry name" value="Ig"/>
    <property type="match status" value="1"/>
</dbReference>
<dbReference type="Pfam" id="PF13855">
    <property type="entry name" value="LRR_8"/>
    <property type="match status" value="3"/>
</dbReference>
<evidence type="ECO:0000256" key="4">
    <source>
        <dbReference type="ARBA" id="ARBA00023157"/>
    </source>
</evidence>
<organism evidence="10 11">
    <name type="scientific">Macrostomum lignano</name>
    <dbReference type="NCBI Taxonomy" id="282301"/>
    <lineage>
        <taxon>Eukaryota</taxon>
        <taxon>Metazoa</taxon>
        <taxon>Spiralia</taxon>
        <taxon>Lophotrochozoa</taxon>
        <taxon>Platyhelminthes</taxon>
        <taxon>Rhabditophora</taxon>
        <taxon>Macrostomorpha</taxon>
        <taxon>Macrostomida</taxon>
        <taxon>Macrostomidae</taxon>
        <taxon>Macrostomum</taxon>
    </lineage>
</organism>
<proteinExistence type="predicted"/>
<dbReference type="SMART" id="SM00408">
    <property type="entry name" value="IGc2"/>
    <property type="match status" value="3"/>
</dbReference>
<keyword evidence="7" id="KW-0472">Membrane</keyword>
<dbReference type="Pfam" id="PF00560">
    <property type="entry name" value="LRR_1"/>
    <property type="match status" value="1"/>
</dbReference>
<dbReference type="Pfam" id="PF13927">
    <property type="entry name" value="Ig_3"/>
    <property type="match status" value="1"/>
</dbReference>
<feature type="signal peptide" evidence="8">
    <location>
        <begin position="1"/>
        <end position="28"/>
    </location>
</feature>
<feature type="region of interest" description="Disordered" evidence="6">
    <location>
        <begin position="906"/>
        <end position="938"/>
    </location>
</feature>
<feature type="transmembrane region" description="Helical" evidence="7">
    <location>
        <begin position="947"/>
        <end position="974"/>
    </location>
</feature>
<dbReference type="Gene3D" id="2.60.40.10">
    <property type="entry name" value="Immunoglobulins"/>
    <property type="match status" value="3"/>
</dbReference>
<dbReference type="PANTHER" id="PTHR45842">
    <property type="entry name" value="SYNAPTIC ADHESION-LIKE MOLECULE SALM"/>
    <property type="match status" value="1"/>
</dbReference>
<dbReference type="InterPro" id="IPR050467">
    <property type="entry name" value="LRFN"/>
</dbReference>
<dbReference type="PROSITE" id="PS50835">
    <property type="entry name" value="IG_LIKE"/>
    <property type="match status" value="3"/>
</dbReference>
<feature type="compositionally biased region" description="Basic and acidic residues" evidence="6">
    <location>
        <begin position="988"/>
        <end position="1001"/>
    </location>
</feature>
<evidence type="ECO:0000256" key="2">
    <source>
        <dbReference type="ARBA" id="ARBA00022729"/>
    </source>
</evidence>
<evidence type="ECO:0000256" key="8">
    <source>
        <dbReference type="SAM" id="SignalP"/>
    </source>
</evidence>
<dbReference type="PROSITE" id="PS51450">
    <property type="entry name" value="LRR"/>
    <property type="match status" value="3"/>
</dbReference>
<protein>
    <submittedName>
        <fullName evidence="11">TIR domain-containing protein</fullName>
    </submittedName>
</protein>
<reference evidence="11" key="1">
    <citation type="submission" date="2016-11" db="UniProtKB">
        <authorList>
            <consortium name="WormBaseParasite"/>
        </authorList>
    </citation>
    <scope>IDENTIFICATION</scope>
</reference>
<dbReference type="SMART" id="SM00369">
    <property type="entry name" value="LRR_TYP"/>
    <property type="match status" value="11"/>
</dbReference>
<dbReference type="InterPro" id="IPR007110">
    <property type="entry name" value="Ig-like_dom"/>
</dbReference>
<keyword evidence="4" id="KW-1015">Disulfide bond</keyword>
<dbReference type="InterPro" id="IPR036179">
    <property type="entry name" value="Ig-like_dom_sf"/>
</dbReference>
<dbReference type="InterPro" id="IPR013098">
    <property type="entry name" value="Ig_I-set"/>
</dbReference>
<dbReference type="InterPro" id="IPR003598">
    <property type="entry name" value="Ig_sub2"/>
</dbReference>
<name>A0A1I8G4C4_9PLAT</name>
<dbReference type="SUPFAM" id="SSF48726">
    <property type="entry name" value="Immunoglobulin"/>
    <property type="match status" value="3"/>
</dbReference>
<dbReference type="WBParaSite" id="maker-uti_cns_0000753-snap-gene-1.3-mRNA-1">
    <property type="protein sequence ID" value="maker-uti_cns_0000753-snap-gene-1.3-mRNA-1"/>
    <property type="gene ID" value="maker-uti_cns_0000753-snap-gene-1.3"/>
</dbReference>
<dbReference type="InterPro" id="IPR032675">
    <property type="entry name" value="LRR_dom_sf"/>
</dbReference>
<dbReference type="FunFam" id="3.80.10.10:FF:001164">
    <property type="entry name" value="GH01279p"/>
    <property type="match status" value="1"/>
</dbReference>
<evidence type="ECO:0000256" key="3">
    <source>
        <dbReference type="ARBA" id="ARBA00022737"/>
    </source>
</evidence>
<feature type="domain" description="Ig-like" evidence="9">
    <location>
        <begin position="713"/>
        <end position="802"/>
    </location>
</feature>
<dbReference type="InterPro" id="IPR003599">
    <property type="entry name" value="Ig_sub"/>
</dbReference>
<feature type="domain" description="Ig-like" evidence="9">
    <location>
        <begin position="569"/>
        <end position="701"/>
    </location>
</feature>
<dbReference type="Pfam" id="PF07679">
    <property type="entry name" value="I-set"/>
    <property type="match status" value="1"/>
</dbReference>
<dbReference type="AlphaFoldDB" id="A0A1I8G4C4"/>
<accession>A0A1I8G4C4</accession>
<evidence type="ECO:0000313" key="10">
    <source>
        <dbReference type="Proteomes" id="UP000095280"/>
    </source>
</evidence>
<feature type="region of interest" description="Disordered" evidence="6">
    <location>
        <begin position="984"/>
        <end position="1029"/>
    </location>
</feature>
<dbReference type="Proteomes" id="UP000095280">
    <property type="component" value="Unplaced"/>
</dbReference>
<feature type="domain" description="Ig-like" evidence="9">
    <location>
        <begin position="807"/>
        <end position="889"/>
    </location>
</feature>
<dbReference type="SUPFAM" id="SSF52058">
    <property type="entry name" value="L domain-like"/>
    <property type="match status" value="2"/>
</dbReference>
<feature type="compositionally biased region" description="Low complexity" evidence="6">
    <location>
        <begin position="1013"/>
        <end position="1029"/>
    </location>
</feature>
<evidence type="ECO:0000259" key="9">
    <source>
        <dbReference type="PROSITE" id="PS50835"/>
    </source>
</evidence>
<dbReference type="InterPro" id="IPR001611">
    <property type="entry name" value="Leu-rich_rpt"/>
</dbReference>
<evidence type="ECO:0000313" key="11">
    <source>
        <dbReference type="WBParaSite" id="maker-uti_cns_0000753-snap-gene-1.3-mRNA-1"/>
    </source>
</evidence>
<dbReference type="InterPro" id="IPR003591">
    <property type="entry name" value="Leu-rich_rpt_typical-subtyp"/>
</dbReference>
<keyword evidence="5" id="KW-0325">Glycoprotein</keyword>
<keyword evidence="2 8" id="KW-0732">Signal</keyword>
<keyword evidence="10" id="KW-1185">Reference proteome</keyword>
<evidence type="ECO:0000256" key="5">
    <source>
        <dbReference type="ARBA" id="ARBA00023180"/>
    </source>
</evidence>
<sequence>MLCLSGSQAVSVLLCIATASTVLNVSAALKKQTSGSSFRQRGSGKLSWYRYSHRPRNFRSLSDKNTCYILGLHATCTGTTSDQKTDQRTLAELLSSSRISPNIQYLTISQNVDLSSRNLHVLERLSELNISNNAVAAHTLDENFLAHFPRLTTLKIVRSGLTTLPVFRDRHQSLIKLVLNHNAIQSWTEASLIALPNLRSLHLGRNNISEMTAEMFPRDCQLSELLVQNNRIGRIDPLVGTSRLLHLRQFRLARNRLHVSLNQSVSQSRKSRPDIFPHFPSVESLDLSQNGLEFVPPLMFGKWPSLKELRLSRNRLQFFGAGSFYIEGGGLHSLDLSNNRVASMNREIAYGLDELQILQLSHNDIRTVQTDAFEQLKKLQKLYLDHNQLSFIGGIFDPLSRLEVLRLSSNPNLAQLPSNAFGGLHRLKELDLSNNSIHVIDDKVFESLNQLRRLSLASNRLSMIRGGYFSGLVRLEELDLRGNNITGVEESESNDLKGMIFLRKLHLQTAHYQCGLCSLRAFVSWLRSKGFAEPEVSVLCASPPALRGHSVFNLRGESQAANCEIGLVPKVISHPPSEAKLVGQNLNLDCTILSNLPPLVTWQRAPMTLDAVAKSSAKPGSSSGAVSVGMVASGSAASGGDSASLLSKSEYSNLVLAPDQVSLIRSDKEWRAQLRLTQLNTSDSGLYRCSVTVSSSQAAVYSLAATIRVLSPPRFVQRPKPLYEANEGDSVEIPCASVGFPKPEQSLRRLGNFPAAVERRLTLPEGDAAKFGIRRLTSADTGRYICISENAGGRVETAFNLEVLTSPKFVSDSAWSARVGVRPGGDLVLDCKADANPAPNYAWYFNDQLLNNRSESQLRLTSAVLADAGVYQCEARNPVGLVSRRVQLVVGNRPIVEVDDGAKWLTTTTRRPPSPPVSTADGGDVDGSSKVSTGDPGGGSGGTNFSLLIFAVVVSATSCVLLTTLLWCVVFVFLRRKSRRMKRSLSQRLEDQARAHREQMYRSEPALSGLSRQPSLLQQQQPQQQQQQQ</sequence>
<keyword evidence="7" id="KW-1133">Transmembrane helix</keyword>
<evidence type="ECO:0000256" key="6">
    <source>
        <dbReference type="SAM" id="MobiDB-lite"/>
    </source>
</evidence>
<evidence type="ECO:0000256" key="7">
    <source>
        <dbReference type="SAM" id="Phobius"/>
    </source>
</evidence>
<dbReference type="SMART" id="SM00365">
    <property type="entry name" value="LRR_SD22"/>
    <property type="match status" value="4"/>
</dbReference>
<keyword evidence="1" id="KW-0433">Leucine-rich repeat</keyword>
<dbReference type="SMART" id="SM00409">
    <property type="entry name" value="IG"/>
    <property type="match status" value="3"/>
</dbReference>
<feature type="chain" id="PRO_5009319033" evidence="8">
    <location>
        <begin position="29"/>
        <end position="1029"/>
    </location>
</feature>
<evidence type="ECO:0000256" key="1">
    <source>
        <dbReference type="ARBA" id="ARBA00022614"/>
    </source>
</evidence>
<dbReference type="InterPro" id="IPR013783">
    <property type="entry name" value="Ig-like_fold"/>
</dbReference>
<dbReference type="Gene3D" id="3.80.10.10">
    <property type="entry name" value="Ribonuclease Inhibitor"/>
    <property type="match status" value="3"/>
</dbReference>